<reference evidence="1" key="1">
    <citation type="journal article" date="2021" name="Microb. Physiol.">
        <title>Proteogenomic Insights into the Physiology of Marine, Sulfate-Reducing, Filamentous Desulfonema limicola and Desulfonema magnum.</title>
        <authorList>
            <person name="Schnaars V."/>
            <person name="Wohlbrand L."/>
            <person name="Scheve S."/>
            <person name="Hinrichs C."/>
            <person name="Reinhardt R."/>
            <person name="Rabus R."/>
        </authorList>
    </citation>
    <scope>NUCLEOTIDE SEQUENCE</scope>
    <source>
        <strain evidence="1">4be13</strain>
    </source>
</reference>
<dbReference type="EMBL" id="CP061800">
    <property type="protein sequence ID" value="QTA92441.1"/>
    <property type="molecule type" value="Genomic_DNA"/>
</dbReference>
<keyword evidence="2" id="KW-1185">Reference proteome</keyword>
<dbReference type="PANTHER" id="PTHR40455">
    <property type="entry name" value="ANTITOXIN HIGA"/>
    <property type="match status" value="1"/>
</dbReference>
<proteinExistence type="predicted"/>
<sequence>MLPRQTIENFEQISEFVFVPNSESEYDRILELLDEITDIVRDDEKHPLANLMDVLGVLIENYENRFIPEPVSKPADVLRHFMKEHGLESEDLPELGSQEAALDILNGTKELNLRQIRELSRRFNVPASVFI</sequence>
<dbReference type="AlphaFoldDB" id="A0A975GSV2"/>
<dbReference type="GO" id="GO:0006355">
    <property type="term" value="P:regulation of DNA-templated transcription"/>
    <property type="evidence" value="ECO:0007669"/>
    <property type="project" value="InterPro"/>
</dbReference>
<dbReference type="GO" id="GO:0001046">
    <property type="term" value="F:core promoter sequence-specific DNA binding"/>
    <property type="evidence" value="ECO:0007669"/>
    <property type="project" value="TreeGrafter"/>
</dbReference>
<dbReference type="Proteomes" id="UP000663722">
    <property type="component" value="Chromosome"/>
</dbReference>
<evidence type="ECO:0000313" key="1">
    <source>
        <dbReference type="EMBL" id="QTA92441.1"/>
    </source>
</evidence>
<dbReference type="PANTHER" id="PTHR40455:SF1">
    <property type="entry name" value="ANTITOXIN HIGA"/>
    <property type="match status" value="1"/>
</dbReference>
<dbReference type="InterPro" id="IPR039060">
    <property type="entry name" value="Antitox_HigA"/>
</dbReference>
<gene>
    <name evidence="1" type="ORF">dnm_085210</name>
</gene>
<accession>A0A975GSV2</accession>
<dbReference type="KEGG" id="dmm:dnm_085210"/>
<evidence type="ECO:0000313" key="2">
    <source>
        <dbReference type="Proteomes" id="UP000663722"/>
    </source>
</evidence>
<organism evidence="1 2">
    <name type="scientific">Desulfonema magnum</name>
    <dbReference type="NCBI Taxonomy" id="45655"/>
    <lineage>
        <taxon>Bacteria</taxon>
        <taxon>Pseudomonadati</taxon>
        <taxon>Thermodesulfobacteriota</taxon>
        <taxon>Desulfobacteria</taxon>
        <taxon>Desulfobacterales</taxon>
        <taxon>Desulfococcaceae</taxon>
        <taxon>Desulfonema</taxon>
    </lineage>
</organism>
<protein>
    <submittedName>
        <fullName evidence="1">Antotoxin domain-containing protein</fullName>
    </submittedName>
</protein>
<name>A0A975GSV2_9BACT</name>